<evidence type="ECO:0000256" key="7">
    <source>
        <dbReference type="ARBA" id="ARBA00022989"/>
    </source>
</evidence>
<feature type="transmembrane region" description="Helical" evidence="9">
    <location>
        <begin position="233"/>
        <end position="251"/>
    </location>
</feature>
<name>A0ABP8WV99_9ACTN</name>
<feature type="transmembrane region" description="Helical" evidence="9">
    <location>
        <begin position="133"/>
        <end position="161"/>
    </location>
</feature>
<dbReference type="Pfam" id="PF01061">
    <property type="entry name" value="ABC2_membrane"/>
    <property type="match status" value="1"/>
</dbReference>
<keyword evidence="4 9" id="KW-1003">Cell membrane</keyword>
<keyword evidence="12" id="KW-1185">Reference proteome</keyword>
<evidence type="ECO:0000313" key="11">
    <source>
        <dbReference type="EMBL" id="GAA4696129.1"/>
    </source>
</evidence>
<dbReference type="PROSITE" id="PS51012">
    <property type="entry name" value="ABC_TM2"/>
    <property type="match status" value="1"/>
</dbReference>
<protein>
    <recommendedName>
        <fullName evidence="9">Transport permease protein</fullName>
    </recommendedName>
</protein>
<keyword evidence="6 9" id="KW-0812">Transmembrane</keyword>
<evidence type="ECO:0000256" key="6">
    <source>
        <dbReference type="ARBA" id="ARBA00022692"/>
    </source>
</evidence>
<feature type="transmembrane region" description="Helical" evidence="9">
    <location>
        <begin position="167"/>
        <end position="189"/>
    </location>
</feature>
<dbReference type="RefSeq" id="WP_345519761.1">
    <property type="nucleotide sequence ID" value="NZ_BAABKM010000002.1"/>
</dbReference>
<feature type="transmembrane region" description="Helical" evidence="9">
    <location>
        <begin position="271"/>
        <end position="292"/>
    </location>
</feature>
<reference evidence="12" key="1">
    <citation type="journal article" date="2019" name="Int. J. Syst. Evol. Microbiol.">
        <title>The Global Catalogue of Microorganisms (GCM) 10K type strain sequencing project: providing services to taxonomists for standard genome sequencing and annotation.</title>
        <authorList>
            <consortium name="The Broad Institute Genomics Platform"/>
            <consortium name="The Broad Institute Genome Sequencing Center for Infectious Disease"/>
            <person name="Wu L."/>
            <person name="Ma J."/>
        </authorList>
    </citation>
    <scope>NUCLEOTIDE SEQUENCE [LARGE SCALE GENOMIC DNA]</scope>
    <source>
        <strain evidence="12">JCM 18531</strain>
    </source>
</reference>
<feature type="transmembrane region" description="Helical" evidence="9">
    <location>
        <begin position="57"/>
        <end position="85"/>
    </location>
</feature>
<evidence type="ECO:0000256" key="8">
    <source>
        <dbReference type="ARBA" id="ARBA00023136"/>
    </source>
</evidence>
<organism evidence="11 12">
    <name type="scientific">Nocardioides conyzicola</name>
    <dbReference type="NCBI Taxonomy" id="1651781"/>
    <lineage>
        <taxon>Bacteria</taxon>
        <taxon>Bacillati</taxon>
        <taxon>Actinomycetota</taxon>
        <taxon>Actinomycetes</taxon>
        <taxon>Propionibacteriales</taxon>
        <taxon>Nocardioidaceae</taxon>
        <taxon>Nocardioides</taxon>
    </lineage>
</organism>
<sequence>MTDVTEPNVETARPRRHVDAPLVSPAAGAGLLEVFRRRYLLKLLVRREISARYQGSFLGLLWSYINPLSQFFIYYVVMGVLFNLHKSVQNFAIHMFCGIIIVHFFTETFNAGTRSIVRNKGLVQKMAMPREMFPVASMLVSGYHVIPQLVIMVVACVLLGWTPTLVGVAALVTALVIIATLGVAMALLFSAANVFFRDVGNVAQILTNFVRFGVPMIYPYTLVQDRFGEFAQYYLLNPIAVAVLLFQQAFWVGTTDDPAHTEATHIPDYLWQYSGLAVVVGVILLVIGQLVFTRLENKIPERL</sequence>
<evidence type="ECO:0000256" key="5">
    <source>
        <dbReference type="ARBA" id="ARBA00022519"/>
    </source>
</evidence>
<evidence type="ECO:0000256" key="3">
    <source>
        <dbReference type="ARBA" id="ARBA00022448"/>
    </source>
</evidence>
<evidence type="ECO:0000256" key="4">
    <source>
        <dbReference type="ARBA" id="ARBA00022475"/>
    </source>
</evidence>
<dbReference type="PANTHER" id="PTHR30413">
    <property type="entry name" value="INNER MEMBRANE TRANSPORT PERMEASE"/>
    <property type="match status" value="1"/>
</dbReference>
<dbReference type="EMBL" id="BAABKM010000002">
    <property type="protein sequence ID" value="GAA4696129.1"/>
    <property type="molecule type" value="Genomic_DNA"/>
</dbReference>
<proteinExistence type="inferred from homology"/>
<evidence type="ECO:0000313" key="12">
    <source>
        <dbReference type="Proteomes" id="UP001499974"/>
    </source>
</evidence>
<keyword evidence="3 9" id="KW-0813">Transport</keyword>
<keyword evidence="8 9" id="KW-0472">Membrane</keyword>
<comment type="subcellular location">
    <subcellularLocation>
        <location evidence="1">Cell inner membrane</location>
        <topology evidence="1">Multi-pass membrane protein</topology>
    </subcellularLocation>
    <subcellularLocation>
        <location evidence="9">Cell membrane</location>
        <topology evidence="9">Multi-pass membrane protein</topology>
    </subcellularLocation>
</comment>
<gene>
    <name evidence="11" type="ORF">GCM10023349_09480</name>
</gene>
<feature type="transmembrane region" description="Helical" evidence="9">
    <location>
        <begin position="91"/>
        <end position="112"/>
    </location>
</feature>
<comment type="caution">
    <text evidence="11">The sequence shown here is derived from an EMBL/GenBank/DDBJ whole genome shotgun (WGS) entry which is preliminary data.</text>
</comment>
<evidence type="ECO:0000256" key="1">
    <source>
        <dbReference type="ARBA" id="ARBA00004429"/>
    </source>
</evidence>
<evidence type="ECO:0000259" key="10">
    <source>
        <dbReference type="PROSITE" id="PS51012"/>
    </source>
</evidence>
<feature type="domain" description="ABC transmembrane type-2" evidence="10">
    <location>
        <begin position="58"/>
        <end position="295"/>
    </location>
</feature>
<evidence type="ECO:0000256" key="9">
    <source>
        <dbReference type="RuleBase" id="RU361157"/>
    </source>
</evidence>
<accession>A0ABP8WV99</accession>
<dbReference type="PANTHER" id="PTHR30413:SF8">
    <property type="entry name" value="TRANSPORT PERMEASE PROTEIN"/>
    <property type="match status" value="1"/>
</dbReference>
<dbReference type="InterPro" id="IPR047817">
    <property type="entry name" value="ABC2_TM_bact-type"/>
</dbReference>
<dbReference type="Proteomes" id="UP001499974">
    <property type="component" value="Unassembled WGS sequence"/>
</dbReference>
<keyword evidence="7 9" id="KW-1133">Transmembrane helix</keyword>
<evidence type="ECO:0000256" key="2">
    <source>
        <dbReference type="ARBA" id="ARBA00007783"/>
    </source>
</evidence>
<dbReference type="InterPro" id="IPR013525">
    <property type="entry name" value="ABC2_TM"/>
</dbReference>
<comment type="similarity">
    <text evidence="2 9">Belongs to the ABC-2 integral membrane protein family.</text>
</comment>
<keyword evidence="5" id="KW-0997">Cell inner membrane</keyword>